<keyword evidence="3" id="KW-1185">Reference proteome</keyword>
<keyword evidence="1" id="KW-0812">Transmembrane</keyword>
<gene>
    <name evidence="2" type="ORF">FHS94_002828</name>
</gene>
<protein>
    <submittedName>
        <fullName evidence="2">Uncharacterized protein</fullName>
    </submittedName>
</protein>
<keyword evidence="1" id="KW-1133">Transmembrane helix</keyword>
<dbReference type="Proteomes" id="UP000546200">
    <property type="component" value="Unassembled WGS sequence"/>
</dbReference>
<accession>A0A7W9EV78</accession>
<feature type="transmembrane region" description="Helical" evidence="1">
    <location>
        <begin position="64"/>
        <end position="86"/>
    </location>
</feature>
<name>A0A7W9EV78_9SPHN</name>
<reference evidence="2 3" key="1">
    <citation type="submission" date="2020-08" db="EMBL/GenBank/DDBJ databases">
        <title>Genomic Encyclopedia of Type Strains, Phase IV (KMG-IV): sequencing the most valuable type-strain genomes for metagenomic binning, comparative biology and taxonomic classification.</title>
        <authorList>
            <person name="Goeker M."/>
        </authorList>
    </citation>
    <scope>NUCLEOTIDE SEQUENCE [LARGE SCALE GENOMIC DNA]</scope>
    <source>
        <strain evidence="2 3">DSM 100044</strain>
    </source>
</reference>
<evidence type="ECO:0000256" key="1">
    <source>
        <dbReference type="SAM" id="Phobius"/>
    </source>
</evidence>
<sequence>MVAFPRFQGLTGSIPTTGAGVAAVIGAGAFALMPDALLESLVWTSGITALVPAAEPPLATTARAILALAGGAGAAAVSWAALYLAWGPGGFLAPRGNRLTDIPVVRRADAHPDAPPRRPMSAADLGTPLMEVAAAQPRPAPQVERTIPADLDTPLASFDPAAIPAATIRPLPGAPSLAPGERMDAFELTPVVRFGSEAPVRAEGTFSRPTLDQLIRRLEQGAQRRAVRG</sequence>
<dbReference type="RefSeq" id="WP_184058775.1">
    <property type="nucleotide sequence ID" value="NZ_JACIJK010000008.1"/>
</dbReference>
<dbReference type="EMBL" id="JACIJK010000008">
    <property type="protein sequence ID" value="MBB5715971.1"/>
    <property type="molecule type" value="Genomic_DNA"/>
</dbReference>
<evidence type="ECO:0000313" key="3">
    <source>
        <dbReference type="Proteomes" id="UP000546200"/>
    </source>
</evidence>
<dbReference type="AlphaFoldDB" id="A0A7W9EV78"/>
<keyword evidence="1" id="KW-0472">Membrane</keyword>
<organism evidence="2 3">
    <name type="scientific">Sphingomonas aerophila</name>
    <dbReference type="NCBI Taxonomy" id="1344948"/>
    <lineage>
        <taxon>Bacteria</taxon>
        <taxon>Pseudomonadati</taxon>
        <taxon>Pseudomonadota</taxon>
        <taxon>Alphaproteobacteria</taxon>
        <taxon>Sphingomonadales</taxon>
        <taxon>Sphingomonadaceae</taxon>
        <taxon>Sphingomonas</taxon>
    </lineage>
</organism>
<evidence type="ECO:0000313" key="2">
    <source>
        <dbReference type="EMBL" id="MBB5715971.1"/>
    </source>
</evidence>
<comment type="caution">
    <text evidence="2">The sequence shown here is derived from an EMBL/GenBank/DDBJ whole genome shotgun (WGS) entry which is preliminary data.</text>
</comment>
<proteinExistence type="predicted"/>
<feature type="transmembrane region" description="Helical" evidence="1">
    <location>
        <begin position="12"/>
        <end position="33"/>
    </location>
</feature>